<dbReference type="InterPro" id="IPR016292">
    <property type="entry name" value="Epoxide_hydrolase"/>
</dbReference>
<name>A0AAV9MZT9_9EURO</name>
<feature type="active site" description="Proton acceptor" evidence="4">
    <location>
        <position position="369"/>
    </location>
</feature>
<accession>A0AAV9MZT9</accession>
<sequence>MSIKRFHIEISQGDIKRLKEKLALANYPIQDGRSCWRSGAPISDIQNLGLHWLNNFDLQAAISRLNQYPQYLAPVDIDGFGVHNIHFIHQKHQNPRAIPLLFLHGWPGCFLEGTRILPLLSSVDGHDSPSFHVVVPSLINFGFSSGNNSPEFGVSQHAEAYHKLMLILGYDEYVVQSGDVGHLITRFMAMKYGPASCKAYHTNTAWPGQPTADSRPDILAKIEAAPLTEADVAGLQRAGEFMTEGMGYYKQLSTKPRTIGFSLCDSPVGLLAWIYEKLHDWSDDYPWTDDEILTWVTIYYFSKAGPDAAGYIYYAMEHGQPRALATAQSYIDVPLGITRFCHDNITLPKAWNQSLGPVVFESSHEKGGHFAAWEQPDAIVSDLIAMFGRGGPVYGCVKGKDGYAE</sequence>
<feature type="active site" description="Nucleophile" evidence="4">
    <location>
        <position position="179"/>
    </location>
</feature>
<comment type="caution">
    <text evidence="6">The sequence shown here is derived from an EMBL/GenBank/DDBJ whole genome shotgun (WGS) entry which is preliminary data.</text>
</comment>
<keyword evidence="3" id="KW-0378">Hydrolase</keyword>
<evidence type="ECO:0000256" key="1">
    <source>
        <dbReference type="ARBA" id="ARBA00010088"/>
    </source>
</evidence>
<dbReference type="Pfam" id="PF06441">
    <property type="entry name" value="EHN"/>
    <property type="match status" value="1"/>
</dbReference>
<evidence type="ECO:0000256" key="3">
    <source>
        <dbReference type="ARBA" id="ARBA00022801"/>
    </source>
</evidence>
<dbReference type="GO" id="GO:0097176">
    <property type="term" value="P:epoxide metabolic process"/>
    <property type="evidence" value="ECO:0007669"/>
    <property type="project" value="TreeGrafter"/>
</dbReference>
<gene>
    <name evidence="6" type="ORF">LTR84_006738</name>
</gene>
<dbReference type="Proteomes" id="UP001358417">
    <property type="component" value="Unassembled WGS sequence"/>
</dbReference>
<feature type="active site" description="Proton donor" evidence="4">
    <location>
        <position position="314"/>
    </location>
</feature>
<dbReference type="Gene3D" id="3.40.50.1820">
    <property type="entry name" value="alpha/beta hydrolase"/>
    <property type="match status" value="1"/>
</dbReference>
<dbReference type="EMBL" id="JAVRRD010000026">
    <property type="protein sequence ID" value="KAK5047216.1"/>
    <property type="molecule type" value="Genomic_DNA"/>
</dbReference>
<proteinExistence type="inferred from homology"/>
<dbReference type="PIRSF" id="PIRSF001112">
    <property type="entry name" value="Epoxide_hydrolase"/>
    <property type="match status" value="1"/>
</dbReference>
<reference evidence="6 7" key="1">
    <citation type="submission" date="2023-08" db="EMBL/GenBank/DDBJ databases">
        <title>Black Yeasts Isolated from many extreme environments.</title>
        <authorList>
            <person name="Coleine C."/>
            <person name="Stajich J.E."/>
            <person name="Selbmann L."/>
        </authorList>
    </citation>
    <scope>NUCLEOTIDE SEQUENCE [LARGE SCALE GENOMIC DNA]</scope>
    <source>
        <strain evidence="6 7">CCFEE 5792</strain>
    </source>
</reference>
<evidence type="ECO:0000313" key="7">
    <source>
        <dbReference type="Proteomes" id="UP001358417"/>
    </source>
</evidence>
<dbReference type="GO" id="GO:0004301">
    <property type="term" value="F:epoxide hydrolase activity"/>
    <property type="evidence" value="ECO:0007669"/>
    <property type="project" value="TreeGrafter"/>
</dbReference>
<dbReference type="PRINTS" id="PR00412">
    <property type="entry name" value="EPOXHYDRLASE"/>
</dbReference>
<protein>
    <recommendedName>
        <fullName evidence="5">Epoxide hydrolase N-terminal domain-containing protein</fullName>
    </recommendedName>
</protein>
<dbReference type="InterPro" id="IPR010497">
    <property type="entry name" value="Epoxide_hydro_N"/>
</dbReference>
<keyword evidence="2" id="KW-0058">Aromatic hydrocarbons catabolism</keyword>
<evidence type="ECO:0000313" key="6">
    <source>
        <dbReference type="EMBL" id="KAK5047216.1"/>
    </source>
</evidence>
<evidence type="ECO:0000256" key="2">
    <source>
        <dbReference type="ARBA" id="ARBA00022797"/>
    </source>
</evidence>
<dbReference type="AlphaFoldDB" id="A0AAV9MZT9"/>
<dbReference type="SUPFAM" id="SSF53474">
    <property type="entry name" value="alpha/beta-Hydrolases"/>
    <property type="match status" value="1"/>
</dbReference>
<evidence type="ECO:0000259" key="5">
    <source>
        <dbReference type="Pfam" id="PF06441"/>
    </source>
</evidence>
<organism evidence="6 7">
    <name type="scientific">Exophiala bonariae</name>
    <dbReference type="NCBI Taxonomy" id="1690606"/>
    <lineage>
        <taxon>Eukaryota</taxon>
        <taxon>Fungi</taxon>
        <taxon>Dikarya</taxon>
        <taxon>Ascomycota</taxon>
        <taxon>Pezizomycotina</taxon>
        <taxon>Eurotiomycetes</taxon>
        <taxon>Chaetothyriomycetidae</taxon>
        <taxon>Chaetothyriales</taxon>
        <taxon>Herpotrichiellaceae</taxon>
        <taxon>Exophiala</taxon>
    </lineage>
</organism>
<evidence type="ECO:0000256" key="4">
    <source>
        <dbReference type="PIRSR" id="PIRSR001112-1"/>
    </source>
</evidence>
<dbReference type="GeneID" id="89974907"/>
<keyword evidence="7" id="KW-1185">Reference proteome</keyword>
<comment type="similarity">
    <text evidence="1">Belongs to the peptidase S33 family.</text>
</comment>
<feature type="domain" description="Epoxide hydrolase N-terminal" evidence="5">
    <location>
        <begin position="3"/>
        <end position="112"/>
    </location>
</feature>
<dbReference type="InterPro" id="IPR029058">
    <property type="entry name" value="AB_hydrolase_fold"/>
</dbReference>
<dbReference type="PANTHER" id="PTHR21661">
    <property type="entry name" value="EPOXIDE HYDROLASE 1-RELATED"/>
    <property type="match status" value="1"/>
</dbReference>
<dbReference type="PANTHER" id="PTHR21661:SF35">
    <property type="entry name" value="EPOXIDE HYDROLASE"/>
    <property type="match status" value="1"/>
</dbReference>
<dbReference type="RefSeq" id="XP_064702778.1">
    <property type="nucleotide sequence ID" value="XM_064850296.1"/>
</dbReference>
<dbReference type="InterPro" id="IPR000639">
    <property type="entry name" value="Epox_hydrolase-like"/>
</dbReference>